<dbReference type="PROSITE" id="PS52004">
    <property type="entry name" value="KS3_2"/>
    <property type="match status" value="1"/>
</dbReference>
<dbReference type="GO" id="GO:0006633">
    <property type="term" value="P:fatty acid biosynthetic process"/>
    <property type="evidence" value="ECO:0007669"/>
    <property type="project" value="UniProtKB-KW"/>
</dbReference>
<dbReference type="NCBIfam" id="TIGR03150">
    <property type="entry name" value="fabF"/>
    <property type="match status" value="1"/>
</dbReference>
<evidence type="ECO:0000256" key="11">
    <source>
        <dbReference type="RuleBase" id="RU003694"/>
    </source>
</evidence>
<evidence type="ECO:0000256" key="5">
    <source>
        <dbReference type="ARBA" id="ARBA00022832"/>
    </source>
</evidence>
<dbReference type="PIRSF" id="PIRSF000447">
    <property type="entry name" value="KAS_II"/>
    <property type="match status" value="1"/>
</dbReference>
<keyword evidence="14" id="KW-1185">Reference proteome</keyword>
<keyword evidence="7 9" id="KW-0275">Fatty acid biosynthesis</keyword>
<keyword evidence="6" id="KW-0443">Lipid metabolism</keyword>
<accession>A0AAE1W3D7</accession>
<gene>
    <name evidence="13" type="ORF">Sango_2710900</name>
</gene>
<keyword evidence="5" id="KW-0276">Fatty acid metabolism</keyword>
<evidence type="ECO:0000256" key="8">
    <source>
        <dbReference type="ARBA" id="ARBA00023315"/>
    </source>
</evidence>
<evidence type="ECO:0000256" key="6">
    <source>
        <dbReference type="ARBA" id="ARBA00023098"/>
    </source>
</evidence>
<evidence type="ECO:0000256" key="4">
    <source>
        <dbReference type="ARBA" id="ARBA00022679"/>
    </source>
</evidence>
<evidence type="ECO:0000313" key="14">
    <source>
        <dbReference type="Proteomes" id="UP001289374"/>
    </source>
</evidence>
<proteinExistence type="inferred from homology"/>
<comment type="similarity">
    <text evidence="2 9 11">Belongs to the thiolase-like superfamily. Beta-ketoacyl-ACP synthases family.</text>
</comment>
<protein>
    <recommendedName>
        <fullName evidence="9">3-oxoacyl-[acyl-carrier-protein] synthase</fullName>
    </recommendedName>
</protein>
<evidence type="ECO:0000256" key="2">
    <source>
        <dbReference type="ARBA" id="ARBA00008467"/>
    </source>
</evidence>
<dbReference type="EMBL" id="JACGWL010000016">
    <property type="protein sequence ID" value="KAK4385869.1"/>
    <property type="molecule type" value="Genomic_DNA"/>
</dbReference>
<dbReference type="AlphaFoldDB" id="A0AAE1W3D7"/>
<comment type="caution">
    <text evidence="13">The sequence shown here is derived from an EMBL/GenBank/DDBJ whole genome shotgun (WGS) entry which is preliminary data.</text>
</comment>
<keyword evidence="3 9" id="KW-0444">Lipid biosynthesis</keyword>
<dbReference type="PANTHER" id="PTHR11712:SF297">
    <property type="entry name" value="3-OXOACYL-[ACYL-CARRIER-PROTEIN] SYNTHASE, MITOCHONDRIAL"/>
    <property type="match status" value="1"/>
</dbReference>
<reference evidence="13" key="1">
    <citation type="submission" date="2020-06" db="EMBL/GenBank/DDBJ databases">
        <authorList>
            <person name="Li T."/>
            <person name="Hu X."/>
            <person name="Zhang T."/>
            <person name="Song X."/>
            <person name="Zhang H."/>
            <person name="Dai N."/>
            <person name="Sheng W."/>
            <person name="Hou X."/>
            <person name="Wei L."/>
        </authorList>
    </citation>
    <scope>NUCLEOTIDE SEQUENCE</scope>
    <source>
        <strain evidence="13">K16</strain>
        <tissue evidence="13">Leaf</tissue>
    </source>
</reference>
<dbReference type="Pfam" id="PF02801">
    <property type="entry name" value="Ketoacyl-synt_C"/>
    <property type="match status" value="1"/>
</dbReference>
<evidence type="ECO:0000256" key="10">
    <source>
        <dbReference type="PIRSR" id="PIRSR000447-1"/>
    </source>
</evidence>
<dbReference type="InterPro" id="IPR000794">
    <property type="entry name" value="Beta-ketoacyl_synthase"/>
</dbReference>
<feature type="domain" description="Ketosynthase family 3 (KS3)" evidence="12">
    <location>
        <begin position="32"/>
        <end position="465"/>
    </location>
</feature>
<evidence type="ECO:0000256" key="7">
    <source>
        <dbReference type="ARBA" id="ARBA00023160"/>
    </source>
</evidence>
<sequence>MARRYSNRLVSIIQFSRFYSSGSFDPPPFLPHRRVVVTGLGMVTPLGCGVEVTWKRLIEGECGIRAVTIEDLKMNGFDRETQLHTFDQLTSKVAGIVPCGANPGEFNEELWLNSKDHRSIARFISYALCAADEALRDANYMPTTQDEKERTGVSIGAGTGSISDILDASKMICEKKLRRLSPFFIPRILINMASGHVSMKYGFQGPNHAAVTACATGAHSIGDAARMIQFGDVDVMVAGGTEASIDALSIAGFCRSRALTTKYNAVPEEASRPFDCARDGFVIGEGSGILVLEELEHAKKRGAKVYAEVRGYGMSGDAYHITQPHGDGRGAVLAMTRALKQSGLNPNQVDYINAHATSTPLGDAVEAKAIQSLFSDHAASGALAFSSTKGAIGHLLGAAGAVEALFSVLAIHHGIAPLTLNLSKPDPIFSGNFMPLSASKKMSIKAALSNSFGFGGTNSSLLFASID</sequence>
<organism evidence="13 14">
    <name type="scientific">Sesamum angolense</name>
    <dbReference type="NCBI Taxonomy" id="2727404"/>
    <lineage>
        <taxon>Eukaryota</taxon>
        <taxon>Viridiplantae</taxon>
        <taxon>Streptophyta</taxon>
        <taxon>Embryophyta</taxon>
        <taxon>Tracheophyta</taxon>
        <taxon>Spermatophyta</taxon>
        <taxon>Magnoliopsida</taxon>
        <taxon>eudicotyledons</taxon>
        <taxon>Gunneridae</taxon>
        <taxon>Pentapetalae</taxon>
        <taxon>asterids</taxon>
        <taxon>lamiids</taxon>
        <taxon>Lamiales</taxon>
        <taxon>Pedaliaceae</taxon>
        <taxon>Sesamum</taxon>
    </lineage>
</organism>
<dbReference type="SUPFAM" id="SSF53901">
    <property type="entry name" value="Thiolase-like"/>
    <property type="match status" value="2"/>
</dbReference>
<dbReference type="CDD" id="cd00834">
    <property type="entry name" value="KAS_I_II"/>
    <property type="match status" value="1"/>
</dbReference>
<evidence type="ECO:0000256" key="1">
    <source>
        <dbReference type="ARBA" id="ARBA00005194"/>
    </source>
</evidence>
<dbReference type="NCBIfam" id="NF005589">
    <property type="entry name" value="PRK07314.1"/>
    <property type="match status" value="1"/>
</dbReference>
<evidence type="ECO:0000256" key="3">
    <source>
        <dbReference type="ARBA" id="ARBA00022516"/>
    </source>
</evidence>
<evidence type="ECO:0000259" key="12">
    <source>
        <dbReference type="PROSITE" id="PS52004"/>
    </source>
</evidence>
<keyword evidence="4 9" id="KW-0808">Transferase</keyword>
<dbReference type="PROSITE" id="PS00606">
    <property type="entry name" value="KS3_1"/>
    <property type="match status" value="1"/>
</dbReference>
<dbReference type="InterPro" id="IPR020841">
    <property type="entry name" value="PKS_Beta-ketoAc_synthase_dom"/>
</dbReference>
<dbReference type="FunFam" id="3.40.47.10:FF:000024">
    <property type="entry name" value="3-oxoacyl-[acyl-carrier-protein] synthase, mitochondrial"/>
    <property type="match status" value="1"/>
</dbReference>
<dbReference type="PANTHER" id="PTHR11712">
    <property type="entry name" value="POLYKETIDE SYNTHASE-RELATED"/>
    <property type="match status" value="1"/>
</dbReference>
<evidence type="ECO:0000313" key="13">
    <source>
        <dbReference type="EMBL" id="KAK4385869.1"/>
    </source>
</evidence>
<keyword evidence="8" id="KW-0012">Acyltransferase</keyword>
<dbReference type="InterPro" id="IPR014031">
    <property type="entry name" value="Ketoacyl_synth_C"/>
</dbReference>
<dbReference type="Pfam" id="PF00109">
    <property type="entry name" value="ketoacyl-synt"/>
    <property type="match status" value="1"/>
</dbReference>
<comment type="pathway">
    <text evidence="1">Lipid metabolism; fatty acid biosynthesis.</text>
</comment>
<dbReference type="GO" id="GO:0004315">
    <property type="term" value="F:3-oxoacyl-[acyl-carrier-protein] synthase activity"/>
    <property type="evidence" value="ECO:0007669"/>
    <property type="project" value="InterPro"/>
</dbReference>
<reference evidence="13" key="2">
    <citation type="journal article" date="2024" name="Plant">
        <title>Genomic evolution and insights into agronomic trait innovations of Sesamum species.</title>
        <authorList>
            <person name="Miao H."/>
            <person name="Wang L."/>
            <person name="Qu L."/>
            <person name="Liu H."/>
            <person name="Sun Y."/>
            <person name="Le M."/>
            <person name="Wang Q."/>
            <person name="Wei S."/>
            <person name="Zheng Y."/>
            <person name="Lin W."/>
            <person name="Duan Y."/>
            <person name="Cao H."/>
            <person name="Xiong S."/>
            <person name="Wang X."/>
            <person name="Wei L."/>
            <person name="Li C."/>
            <person name="Ma Q."/>
            <person name="Ju M."/>
            <person name="Zhao R."/>
            <person name="Li G."/>
            <person name="Mu C."/>
            <person name="Tian Q."/>
            <person name="Mei H."/>
            <person name="Zhang T."/>
            <person name="Gao T."/>
            <person name="Zhang H."/>
        </authorList>
    </citation>
    <scope>NUCLEOTIDE SEQUENCE</scope>
    <source>
        <strain evidence="13">K16</strain>
    </source>
</reference>
<dbReference type="Gene3D" id="3.40.47.10">
    <property type="match status" value="2"/>
</dbReference>
<dbReference type="GO" id="GO:0005739">
    <property type="term" value="C:mitochondrion"/>
    <property type="evidence" value="ECO:0007669"/>
    <property type="project" value="TreeGrafter"/>
</dbReference>
<dbReference type="InterPro" id="IPR018201">
    <property type="entry name" value="Ketoacyl_synth_AS"/>
</dbReference>
<dbReference type="SMART" id="SM00825">
    <property type="entry name" value="PKS_KS"/>
    <property type="match status" value="1"/>
</dbReference>
<evidence type="ECO:0000256" key="9">
    <source>
        <dbReference type="PIRNR" id="PIRNR000447"/>
    </source>
</evidence>
<name>A0AAE1W3D7_9LAMI</name>
<dbReference type="FunFam" id="3.40.47.10:FF:000015">
    <property type="entry name" value="3-oxoacyl-[acyl-carrier-protein] synthase, mitochondrial"/>
    <property type="match status" value="1"/>
</dbReference>
<dbReference type="Proteomes" id="UP001289374">
    <property type="component" value="Unassembled WGS sequence"/>
</dbReference>
<dbReference type="InterPro" id="IPR014030">
    <property type="entry name" value="Ketoacyl_synth_N"/>
</dbReference>
<dbReference type="InterPro" id="IPR017568">
    <property type="entry name" value="3-oxoacyl-ACP_synth-2"/>
</dbReference>
<feature type="active site" description="For beta-ketoacyl synthase activity" evidence="10">
    <location>
        <position position="214"/>
    </location>
</feature>
<dbReference type="InterPro" id="IPR016039">
    <property type="entry name" value="Thiolase-like"/>
</dbReference>